<feature type="region of interest" description="Disordered" evidence="1">
    <location>
        <begin position="215"/>
        <end position="235"/>
    </location>
</feature>
<feature type="non-terminal residue" evidence="3">
    <location>
        <position position="1"/>
    </location>
</feature>
<feature type="transmembrane region" description="Helical" evidence="2">
    <location>
        <begin position="66"/>
        <end position="93"/>
    </location>
</feature>
<gene>
    <name evidence="3" type="ORF">METZ01_LOCUS330145</name>
</gene>
<keyword evidence="2" id="KW-1133">Transmembrane helix</keyword>
<feature type="region of interest" description="Disordered" evidence="1">
    <location>
        <begin position="258"/>
        <end position="339"/>
    </location>
</feature>
<evidence type="ECO:0000256" key="2">
    <source>
        <dbReference type="SAM" id="Phobius"/>
    </source>
</evidence>
<evidence type="ECO:0000313" key="3">
    <source>
        <dbReference type="EMBL" id="SVC77291.1"/>
    </source>
</evidence>
<feature type="non-terminal residue" evidence="3">
    <location>
        <position position="339"/>
    </location>
</feature>
<dbReference type="AlphaFoldDB" id="A0A382PZ75"/>
<organism evidence="3">
    <name type="scientific">marine metagenome</name>
    <dbReference type="NCBI Taxonomy" id="408172"/>
    <lineage>
        <taxon>unclassified sequences</taxon>
        <taxon>metagenomes</taxon>
        <taxon>ecological metagenomes</taxon>
    </lineage>
</organism>
<proteinExistence type="predicted"/>
<sequence length="339" mass="36079">GVEGVKSFGGTMKKGVQTIGGGAVKATKAVGGKLGDMASSTKGIFGSIVKKFGSAGKWIMKLGSKLIMPLVTTPVGWAILAGLAIGGLAYVFWDDIKAIWEKSVAFISETFSKLAAFASSMVGGARTMLGNFLRSVGAGMIADWIDPDGADKTKPAKEFTFGNLMGELWNVYTGIWKKVLDLAKSAGKAVGKIAAGFARKMGFGGVADWIEEKIGDEPEPAGPSGGLTEEENKKRITEGKKTYAEFLESEDYKSTVRKDDGTLKGESSKKKQRKYQAFLKKGGGTTAPTDTPTDTPTDRLDAAMQRSSARSLATYREKGNKRGGKRKMQMELQSPTGQL</sequence>
<reference evidence="3" key="1">
    <citation type="submission" date="2018-05" db="EMBL/GenBank/DDBJ databases">
        <authorList>
            <person name="Lanie J.A."/>
            <person name="Ng W.-L."/>
            <person name="Kazmierczak K.M."/>
            <person name="Andrzejewski T.M."/>
            <person name="Davidsen T.M."/>
            <person name="Wayne K.J."/>
            <person name="Tettelin H."/>
            <person name="Glass J.I."/>
            <person name="Rusch D."/>
            <person name="Podicherti R."/>
            <person name="Tsui H.-C.T."/>
            <person name="Winkler M.E."/>
        </authorList>
    </citation>
    <scope>NUCLEOTIDE SEQUENCE</scope>
</reference>
<protein>
    <submittedName>
        <fullName evidence="3">Uncharacterized protein</fullName>
    </submittedName>
</protein>
<accession>A0A382PZ75</accession>
<feature type="compositionally biased region" description="Low complexity" evidence="1">
    <location>
        <begin position="286"/>
        <end position="295"/>
    </location>
</feature>
<evidence type="ECO:0000256" key="1">
    <source>
        <dbReference type="SAM" id="MobiDB-lite"/>
    </source>
</evidence>
<dbReference type="EMBL" id="UINC01110046">
    <property type="protein sequence ID" value="SVC77291.1"/>
    <property type="molecule type" value="Genomic_DNA"/>
</dbReference>
<feature type="compositionally biased region" description="Basic and acidic residues" evidence="1">
    <location>
        <begin position="258"/>
        <end position="269"/>
    </location>
</feature>
<keyword evidence="2" id="KW-0812">Transmembrane</keyword>
<keyword evidence="2" id="KW-0472">Membrane</keyword>
<name>A0A382PZ75_9ZZZZ</name>